<keyword evidence="2" id="KW-0012">Acyltransferase</keyword>
<dbReference type="CDD" id="cd04301">
    <property type="entry name" value="NAT_SF"/>
    <property type="match status" value="1"/>
</dbReference>
<sequence>MEINQANLTDIPQLCILLDVLFSQEAEFKPNHELQGRGLSKILNNEGIGVILVARDSDKVIAMVNILYTVSTALGERVGVLEDFVVLPKYRNDGVGLELLSYALNFAKQKGCKRITLLTDDDNEDAQRFYLRHGFSRSPMVPFRLSLDN</sequence>
<dbReference type="InterPro" id="IPR050832">
    <property type="entry name" value="Bact_Acetyltransf"/>
</dbReference>
<accession>A0A381SZY4</accession>
<evidence type="ECO:0000313" key="4">
    <source>
        <dbReference type="EMBL" id="SVA09049.1"/>
    </source>
</evidence>
<dbReference type="GO" id="GO:0016747">
    <property type="term" value="F:acyltransferase activity, transferring groups other than amino-acyl groups"/>
    <property type="evidence" value="ECO:0007669"/>
    <property type="project" value="InterPro"/>
</dbReference>
<dbReference type="PANTHER" id="PTHR43877">
    <property type="entry name" value="AMINOALKYLPHOSPHONATE N-ACETYLTRANSFERASE-RELATED-RELATED"/>
    <property type="match status" value="1"/>
</dbReference>
<evidence type="ECO:0000256" key="1">
    <source>
        <dbReference type="ARBA" id="ARBA00022679"/>
    </source>
</evidence>
<name>A0A381SZY4_9ZZZZ</name>
<dbReference type="PANTHER" id="PTHR43877:SF2">
    <property type="entry name" value="AMINOALKYLPHOSPHONATE N-ACETYLTRANSFERASE-RELATED"/>
    <property type="match status" value="1"/>
</dbReference>
<dbReference type="Pfam" id="PF00583">
    <property type="entry name" value="Acetyltransf_1"/>
    <property type="match status" value="1"/>
</dbReference>
<dbReference type="EMBL" id="UINC01003763">
    <property type="protein sequence ID" value="SVA09049.1"/>
    <property type="molecule type" value="Genomic_DNA"/>
</dbReference>
<keyword evidence="1" id="KW-0808">Transferase</keyword>
<dbReference type="PROSITE" id="PS51186">
    <property type="entry name" value="GNAT"/>
    <property type="match status" value="1"/>
</dbReference>
<dbReference type="AlphaFoldDB" id="A0A381SZY4"/>
<gene>
    <name evidence="4" type="ORF">METZ01_LOCUS61903</name>
</gene>
<dbReference type="Gene3D" id="3.40.630.30">
    <property type="match status" value="1"/>
</dbReference>
<protein>
    <recommendedName>
        <fullName evidence="3">N-acetyltransferase domain-containing protein</fullName>
    </recommendedName>
</protein>
<feature type="domain" description="N-acetyltransferase" evidence="3">
    <location>
        <begin position="1"/>
        <end position="149"/>
    </location>
</feature>
<evidence type="ECO:0000256" key="2">
    <source>
        <dbReference type="ARBA" id="ARBA00023315"/>
    </source>
</evidence>
<reference evidence="4" key="1">
    <citation type="submission" date="2018-05" db="EMBL/GenBank/DDBJ databases">
        <authorList>
            <person name="Lanie J.A."/>
            <person name="Ng W.-L."/>
            <person name="Kazmierczak K.M."/>
            <person name="Andrzejewski T.M."/>
            <person name="Davidsen T.M."/>
            <person name="Wayne K.J."/>
            <person name="Tettelin H."/>
            <person name="Glass J.I."/>
            <person name="Rusch D."/>
            <person name="Podicherti R."/>
            <person name="Tsui H.-C.T."/>
            <person name="Winkler M.E."/>
        </authorList>
    </citation>
    <scope>NUCLEOTIDE SEQUENCE</scope>
</reference>
<dbReference type="InterPro" id="IPR000182">
    <property type="entry name" value="GNAT_dom"/>
</dbReference>
<proteinExistence type="predicted"/>
<dbReference type="SUPFAM" id="SSF55729">
    <property type="entry name" value="Acyl-CoA N-acyltransferases (Nat)"/>
    <property type="match status" value="1"/>
</dbReference>
<organism evidence="4">
    <name type="scientific">marine metagenome</name>
    <dbReference type="NCBI Taxonomy" id="408172"/>
    <lineage>
        <taxon>unclassified sequences</taxon>
        <taxon>metagenomes</taxon>
        <taxon>ecological metagenomes</taxon>
    </lineage>
</organism>
<evidence type="ECO:0000259" key="3">
    <source>
        <dbReference type="PROSITE" id="PS51186"/>
    </source>
</evidence>
<dbReference type="InterPro" id="IPR016181">
    <property type="entry name" value="Acyl_CoA_acyltransferase"/>
</dbReference>